<proteinExistence type="predicted"/>
<dbReference type="Proteomes" id="UP000051835">
    <property type="component" value="Unassembled WGS sequence"/>
</dbReference>
<protein>
    <submittedName>
        <fullName evidence="2">Uncharacterized protein</fullName>
    </submittedName>
</protein>
<feature type="transmembrane region" description="Helical" evidence="1">
    <location>
        <begin position="69"/>
        <end position="90"/>
    </location>
</feature>
<keyword evidence="1" id="KW-0472">Membrane</keyword>
<reference evidence="2 3" key="1">
    <citation type="journal article" date="2015" name="Genome Announc.">
        <title>Expanding the biotechnology potential of lactobacilli through comparative genomics of 213 strains and associated genera.</title>
        <authorList>
            <person name="Sun Z."/>
            <person name="Harris H.M."/>
            <person name="McCann A."/>
            <person name="Guo C."/>
            <person name="Argimon S."/>
            <person name="Zhang W."/>
            <person name="Yang X."/>
            <person name="Jeffery I.B."/>
            <person name="Cooney J.C."/>
            <person name="Kagawa T.F."/>
            <person name="Liu W."/>
            <person name="Song Y."/>
            <person name="Salvetti E."/>
            <person name="Wrobel A."/>
            <person name="Rasinkangas P."/>
            <person name="Parkhill J."/>
            <person name="Rea M.C."/>
            <person name="O'Sullivan O."/>
            <person name="Ritari J."/>
            <person name="Douillard F.P."/>
            <person name="Paul Ross R."/>
            <person name="Yang R."/>
            <person name="Briner A.E."/>
            <person name="Felis G.E."/>
            <person name="de Vos W.M."/>
            <person name="Barrangou R."/>
            <person name="Klaenhammer T.R."/>
            <person name="Caufield P.W."/>
            <person name="Cui Y."/>
            <person name="Zhang H."/>
            <person name="O'Toole P.W."/>
        </authorList>
    </citation>
    <scope>NUCLEOTIDE SEQUENCE [LARGE SCALE GENOMIC DNA]</scope>
    <source>
        <strain evidence="2 3">DSM 15429</strain>
    </source>
</reference>
<organism evidence="2 3">
    <name type="scientific">Levilactobacillus spicheri DSM 15429</name>
    <dbReference type="NCBI Taxonomy" id="1423805"/>
    <lineage>
        <taxon>Bacteria</taxon>
        <taxon>Bacillati</taxon>
        <taxon>Bacillota</taxon>
        <taxon>Bacilli</taxon>
        <taxon>Lactobacillales</taxon>
        <taxon>Lactobacillaceae</taxon>
        <taxon>Levilactobacillus</taxon>
    </lineage>
</organism>
<keyword evidence="1" id="KW-0812">Transmembrane</keyword>
<feature type="transmembrane region" description="Helical" evidence="1">
    <location>
        <begin position="21"/>
        <end position="49"/>
    </location>
</feature>
<sequence length="100" mass="11670">MEKRGNFSPIIRRHTSWHSRSFRGIILVLLWGFIALVVLANLGFSLGWYNDSLVSLYLLFNLKIHGDNQLLLFIAVLIVLTPIYCGWRWHRLSHHTGGRR</sequence>
<dbReference type="EMBL" id="AZFC01000026">
    <property type="protein sequence ID" value="KRL47613.1"/>
    <property type="molecule type" value="Genomic_DNA"/>
</dbReference>
<evidence type="ECO:0000256" key="1">
    <source>
        <dbReference type="SAM" id="Phobius"/>
    </source>
</evidence>
<keyword evidence="1" id="KW-1133">Transmembrane helix</keyword>
<dbReference type="PATRIC" id="fig|1423805.4.peg.1921"/>
<dbReference type="RefSeq" id="WP_056964613.1">
    <property type="nucleotide sequence ID" value="NZ_AZFC01000026.1"/>
</dbReference>
<dbReference type="AlphaFoldDB" id="A0A0R1QS86"/>
<gene>
    <name evidence="2" type="ORF">FD37_GL001872</name>
</gene>
<evidence type="ECO:0000313" key="2">
    <source>
        <dbReference type="EMBL" id="KRL47613.1"/>
    </source>
</evidence>
<comment type="caution">
    <text evidence="2">The sequence shown here is derived from an EMBL/GenBank/DDBJ whole genome shotgun (WGS) entry which is preliminary data.</text>
</comment>
<name>A0A0R1QS86_9LACO</name>
<evidence type="ECO:0000313" key="3">
    <source>
        <dbReference type="Proteomes" id="UP000051835"/>
    </source>
</evidence>
<accession>A0A0R1QS86</accession>